<dbReference type="HOGENOM" id="CLU_271208_0_0_1"/>
<feature type="region of interest" description="Disordered" evidence="1">
    <location>
        <begin position="1150"/>
        <end position="1197"/>
    </location>
</feature>
<sequence>MLIVVAAISTDSAPARSRDGRFVEVTKQQAEALREAASKKKLPTPPPGSDLEQMLSAGAAAAPIHGPMRVYMNQYYMCHESQGFMVCKHVLFIETKTRGSIPYRTAWATGIWTATFPGMPKSLVSSATAPALSAVVLAAEQRSAATSSVPTLLMELRNLEADANAVPGLNINTLEQTFAKASSELKQALVSFVAARARVFGAALQAALDALRAAMPASVGIDQPHPLSQSLGAALQLVYEVVGPYNGARSNVNKFLPGRFLLDGSALSDPADTSALAALQRLEFRAANPTATLPLAVPPGAIATLVAALQAALANGQAAMVWAAVLAAERRSAATSSVPTLLMELRNLEADANAVPGLYISLLEQTLAKAPPQLKQALVSFVAARAHVFGAALQAALDALRAAMPASVGIDQPHPLSQSLGAALQLVYEVVGPYKSARSRVSKFLPGRFLLDGSALSDPADTSALAALQRLEFRAANPTATLPLAVPPGAIATLVAALQAALANGQAAMVWAAVLAAERRSAATSSVPTLLLLLDELKADIDAVPGLNINTLEQTFAKAPSELKQALVSFVAVRARVFGAALQAAHDALRAAMSAVPPNVGRVVCRAALAHGLIEACVSLERCTTSFGIRGAAMSGCVELDPPEPTIAAALERLHVTDSLRDGSGAERAVLPSWCSGEDASEDVLEVLRCECGGGGDELPLVSSIGPNFKLLAVLDAVLRKCVVESDVSGPSRPHVMLGRRSLQARAKWAEAKGDAWALFQLTQREAERAAGPAPALAVSEALLTETRSLIQTRVPLHSGKPFTADGLLAALAASEGGSPALCEVRQLLCASEPLDDVFARKGSLRPDLGEDDAFLAKAVVTFSNLVELSVAPLDGGPPGNQRRIRLVWEEGYVALSAQSGAAWHPLFKVLDAACEAELRRRGVDPATALLGELSILFVKPYLYGAKIGMTLCRHLYRPNGLSMQLLSGQALVVGLEGEQDVVLDKPTKVVNHVCQLLRVAPSHLFISAKGPPKVVIFGDNPCFSFSLRPRVVDFAGSDVRVLNRLFGIHKADPSQGEGLRLARLTGAGVPDWMLERCRSMPHDVFFDSQRPVISRVQAGRHVGSTGRDLLAAASCAELAPPIPAVHRAAAAAALEAGESLLEFTTPSFSSFEDTRRSPSEAAAQAQSALVLVGTSPAEDGADGSNPPRRSTRRKFT</sequence>
<dbReference type="EnsemblProtists" id="EOD25234">
    <property type="protein sequence ID" value="EOD25234"/>
    <property type="gene ID" value="EMIHUDRAFT_206437"/>
</dbReference>
<proteinExistence type="predicted"/>
<evidence type="ECO:0000256" key="1">
    <source>
        <dbReference type="SAM" id="MobiDB-lite"/>
    </source>
</evidence>
<dbReference type="PaxDb" id="2903-EOD25234"/>
<reference evidence="3" key="1">
    <citation type="journal article" date="2013" name="Nature">
        <title>Pan genome of the phytoplankton Emiliania underpins its global distribution.</title>
        <authorList>
            <person name="Read B.A."/>
            <person name="Kegel J."/>
            <person name="Klute M.J."/>
            <person name="Kuo A."/>
            <person name="Lefebvre S.C."/>
            <person name="Maumus F."/>
            <person name="Mayer C."/>
            <person name="Miller J."/>
            <person name="Monier A."/>
            <person name="Salamov A."/>
            <person name="Young J."/>
            <person name="Aguilar M."/>
            <person name="Claverie J.M."/>
            <person name="Frickenhaus S."/>
            <person name="Gonzalez K."/>
            <person name="Herman E.K."/>
            <person name="Lin Y.C."/>
            <person name="Napier J."/>
            <person name="Ogata H."/>
            <person name="Sarno A.F."/>
            <person name="Shmutz J."/>
            <person name="Schroeder D."/>
            <person name="de Vargas C."/>
            <person name="Verret F."/>
            <person name="von Dassow P."/>
            <person name="Valentin K."/>
            <person name="Van de Peer Y."/>
            <person name="Wheeler G."/>
            <person name="Dacks J.B."/>
            <person name="Delwiche C.F."/>
            <person name="Dyhrman S.T."/>
            <person name="Glockner G."/>
            <person name="John U."/>
            <person name="Richards T."/>
            <person name="Worden A.Z."/>
            <person name="Zhang X."/>
            <person name="Grigoriev I.V."/>
            <person name="Allen A.E."/>
            <person name="Bidle K."/>
            <person name="Borodovsky M."/>
            <person name="Bowler C."/>
            <person name="Brownlee C."/>
            <person name="Cock J.M."/>
            <person name="Elias M."/>
            <person name="Gladyshev V.N."/>
            <person name="Groth M."/>
            <person name="Guda C."/>
            <person name="Hadaegh A."/>
            <person name="Iglesias-Rodriguez M.D."/>
            <person name="Jenkins J."/>
            <person name="Jones B.M."/>
            <person name="Lawson T."/>
            <person name="Leese F."/>
            <person name="Lindquist E."/>
            <person name="Lobanov A."/>
            <person name="Lomsadze A."/>
            <person name="Malik S.B."/>
            <person name="Marsh M.E."/>
            <person name="Mackinder L."/>
            <person name="Mock T."/>
            <person name="Mueller-Roeber B."/>
            <person name="Pagarete A."/>
            <person name="Parker M."/>
            <person name="Probert I."/>
            <person name="Quesneville H."/>
            <person name="Raines C."/>
            <person name="Rensing S.A."/>
            <person name="Riano-Pachon D.M."/>
            <person name="Richier S."/>
            <person name="Rokitta S."/>
            <person name="Shiraiwa Y."/>
            <person name="Soanes D.M."/>
            <person name="van der Giezen M."/>
            <person name="Wahlund T.M."/>
            <person name="Williams B."/>
            <person name="Wilson W."/>
            <person name="Wolfe G."/>
            <person name="Wurch L.L."/>
        </authorList>
    </citation>
    <scope>NUCLEOTIDE SEQUENCE</scope>
</reference>
<organism evidence="2 3">
    <name type="scientific">Emiliania huxleyi (strain CCMP1516)</name>
    <dbReference type="NCBI Taxonomy" id="280463"/>
    <lineage>
        <taxon>Eukaryota</taxon>
        <taxon>Haptista</taxon>
        <taxon>Haptophyta</taxon>
        <taxon>Prymnesiophyceae</taxon>
        <taxon>Isochrysidales</taxon>
        <taxon>Noelaerhabdaceae</taxon>
        <taxon>Emiliania</taxon>
    </lineage>
</organism>
<dbReference type="Proteomes" id="UP000013827">
    <property type="component" value="Unassembled WGS sequence"/>
</dbReference>
<reference evidence="2" key="2">
    <citation type="submission" date="2024-10" db="UniProtKB">
        <authorList>
            <consortium name="EnsemblProtists"/>
        </authorList>
    </citation>
    <scope>IDENTIFICATION</scope>
</reference>
<keyword evidence="3" id="KW-1185">Reference proteome</keyword>
<dbReference type="KEGG" id="ehx:EMIHUDRAFT_206437"/>
<evidence type="ECO:0000313" key="3">
    <source>
        <dbReference type="Proteomes" id="UP000013827"/>
    </source>
</evidence>
<evidence type="ECO:0000313" key="2">
    <source>
        <dbReference type="EnsemblProtists" id="EOD25234"/>
    </source>
</evidence>
<feature type="compositionally biased region" description="Low complexity" evidence="1">
    <location>
        <begin position="1160"/>
        <end position="1173"/>
    </location>
</feature>
<accession>A0A0D3JNZ9</accession>
<protein>
    <submittedName>
        <fullName evidence="2">Uncharacterized protein</fullName>
    </submittedName>
</protein>
<dbReference type="RefSeq" id="XP_005777663.1">
    <property type="nucleotide sequence ID" value="XM_005777606.1"/>
</dbReference>
<dbReference type="GeneID" id="17270780"/>
<dbReference type="AlphaFoldDB" id="A0A0D3JNZ9"/>
<name>A0A0D3JNZ9_EMIH1</name>